<evidence type="ECO:0000256" key="5">
    <source>
        <dbReference type="HAMAP-Rule" id="MF_02033"/>
    </source>
</evidence>
<dbReference type="SUPFAM" id="SSF53067">
    <property type="entry name" value="Actin-like ATPase domain"/>
    <property type="match status" value="2"/>
</dbReference>
<dbReference type="CDD" id="cd24048">
    <property type="entry name" value="ASKHA_NBD_FtsA"/>
    <property type="match status" value="1"/>
</dbReference>
<evidence type="ECO:0000256" key="6">
    <source>
        <dbReference type="PIRNR" id="PIRNR003101"/>
    </source>
</evidence>
<evidence type="ECO:0000256" key="3">
    <source>
        <dbReference type="ARBA" id="ARBA00023136"/>
    </source>
</evidence>
<dbReference type="Pfam" id="PF14450">
    <property type="entry name" value="FtsA"/>
    <property type="match status" value="1"/>
</dbReference>
<evidence type="ECO:0000256" key="1">
    <source>
        <dbReference type="ARBA" id="ARBA00022475"/>
    </source>
</evidence>
<evidence type="ECO:0000313" key="8">
    <source>
        <dbReference type="EMBL" id="PIU98379.1"/>
    </source>
</evidence>
<dbReference type="PANTHER" id="PTHR32432">
    <property type="entry name" value="CELL DIVISION PROTEIN FTSA-RELATED"/>
    <property type="match status" value="1"/>
</dbReference>
<dbReference type="Pfam" id="PF02491">
    <property type="entry name" value="SHS2_FTSA"/>
    <property type="match status" value="1"/>
</dbReference>
<dbReference type="InterPro" id="IPR020823">
    <property type="entry name" value="Cell_div_FtsA"/>
</dbReference>
<dbReference type="GO" id="GO:0043093">
    <property type="term" value="P:FtsZ-dependent cytokinesis"/>
    <property type="evidence" value="ECO:0007669"/>
    <property type="project" value="UniProtKB-UniRule"/>
</dbReference>
<evidence type="ECO:0000313" key="9">
    <source>
        <dbReference type="Proteomes" id="UP000228949"/>
    </source>
</evidence>
<dbReference type="GO" id="GO:0009898">
    <property type="term" value="C:cytoplasmic side of plasma membrane"/>
    <property type="evidence" value="ECO:0007669"/>
    <property type="project" value="UniProtKB-UniRule"/>
</dbReference>
<name>A0A2M7B5T2_9BACT</name>
<reference evidence="9" key="1">
    <citation type="submission" date="2017-09" db="EMBL/GenBank/DDBJ databases">
        <title>Depth-based differentiation of microbial function through sediment-hosted aquifers and enrichment of novel symbionts in the deep terrestrial subsurface.</title>
        <authorList>
            <person name="Probst A.J."/>
            <person name="Ladd B."/>
            <person name="Jarett J.K."/>
            <person name="Geller-Mcgrath D.E."/>
            <person name="Sieber C.M.K."/>
            <person name="Emerson J.B."/>
            <person name="Anantharaman K."/>
            <person name="Thomas B.C."/>
            <person name="Malmstrom R."/>
            <person name="Stieglmeier M."/>
            <person name="Klingl A."/>
            <person name="Woyke T."/>
            <person name="Ryan C.M."/>
            <person name="Banfield J.F."/>
        </authorList>
    </citation>
    <scope>NUCLEOTIDE SEQUENCE [LARGE SCALE GENOMIC DNA]</scope>
</reference>
<proteinExistence type="inferred from homology"/>
<evidence type="ECO:0000256" key="2">
    <source>
        <dbReference type="ARBA" id="ARBA00022618"/>
    </source>
</evidence>
<comment type="function">
    <text evidence="5 6">Cell division protein that is involved in the assembly of the Z ring. May serve as a membrane anchor for the Z ring.</text>
</comment>
<comment type="subunit">
    <text evidence="5">Self-interacts. Interacts with FtsZ.</text>
</comment>
<accession>A0A2M7B5T2</accession>
<gene>
    <name evidence="5 8" type="primary">ftsA</name>
    <name evidence="8" type="ORF">COS61_01695</name>
</gene>
<keyword evidence="2 5" id="KW-0132">Cell division</keyword>
<dbReference type="PIRSF" id="PIRSF003101">
    <property type="entry name" value="FtsA"/>
    <property type="match status" value="1"/>
</dbReference>
<evidence type="ECO:0000256" key="4">
    <source>
        <dbReference type="ARBA" id="ARBA00023306"/>
    </source>
</evidence>
<feature type="domain" description="SHS2" evidence="7">
    <location>
        <begin position="18"/>
        <end position="206"/>
    </location>
</feature>
<sequence>MNFEFWIYLEFRIFFMYLTALDIGTSQIRALAAEIKKNGQLSLLGVFKTPSNGVRKGEIVSVSEVARALSKLFNEIKQVNKAVLKNIFVNVNGVNVKLQNSRGIIAVSRADNEIYSDDIERAIKASQAINLGSNRIILHTITREFIVDGIVGISDPLGMTGSRLEVNSLIIDAFKPAVNNLIKAIEAAGGKIGGLIYNPLANSRSVLSKTQKELGAVMIDIGFGVTSMATYEEDNLLQAAVFPVGSSNITNDLAIGLKCSIRTAEAIKLSWGSAMAKEISIKEKVSLGEIDETLKSIVSRRFISEIIEVRLAEIFEFVNNELKLIGKSGQLPAGAIIAGAGAKIPNLIDLAKRELKLPAQLGFADFSLIEFINAGLEANLEDLEFGAAVGLLLWGADQSSKDIAWLTSGKSRLLKILKHFLP</sequence>
<dbReference type="InterPro" id="IPR050696">
    <property type="entry name" value="FtsA/MreB"/>
</dbReference>
<keyword evidence="3 5" id="KW-0472">Membrane</keyword>
<organism evidence="8 9">
    <name type="scientific">Candidatus Wolfebacteria bacterium CG03_land_8_20_14_0_80_40_12</name>
    <dbReference type="NCBI Taxonomy" id="1975069"/>
    <lineage>
        <taxon>Bacteria</taxon>
        <taxon>Candidatus Wolfeibacteriota</taxon>
    </lineage>
</organism>
<dbReference type="SMART" id="SM00842">
    <property type="entry name" value="FtsA"/>
    <property type="match status" value="1"/>
</dbReference>
<keyword evidence="4 5" id="KW-0131">Cell cycle</keyword>
<dbReference type="InterPro" id="IPR043129">
    <property type="entry name" value="ATPase_NBD"/>
</dbReference>
<protein>
    <recommendedName>
        <fullName evidence="5 6">Cell division protein FtsA</fullName>
    </recommendedName>
</protein>
<dbReference type="EMBL" id="PEVJ01000041">
    <property type="protein sequence ID" value="PIU98379.1"/>
    <property type="molecule type" value="Genomic_DNA"/>
</dbReference>
<dbReference type="Gene3D" id="3.30.420.40">
    <property type="match status" value="2"/>
</dbReference>
<dbReference type="Proteomes" id="UP000228949">
    <property type="component" value="Unassembled WGS sequence"/>
</dbReference>
<comment type="subcellular location">
    <subcellularLocation>
        <location evidence="5">Cell membrane</location>
        <topology evidence="5">Peripheral membrane protein</topology>
        <orientation evidence="5">Cytoplasmic side</orientation>
    </subcellularLocation>
    <text evidence="5">Localizes to the Z ring in an FtsZ-dependent manner. Targeted to the membrane through a conserved C-terminal amphipathic helix.</text>
</comment>
<dbReference type="AlphaFoldDB" id="A0A2M7B5T2"/>
<dbReference type="PANTHER" id="PTHR32432:SF4">
    <property type="entry name" value="CELL DIVISION PROTEIN FTSA"/>
    <property type="match status" value="1"/>
</dbReference>
<comment type="similarity">
    <text evidence="5 6">Belongs to the FtsA/MreB family.</text>
</comment>
<keyword evidence="1 5" id="KW-1003">Cell membrane</keyword>
<comment type="caution">
    <text evidence="8">The sequence shown here is derived from an EMBL/GenBank/DDBJ whole genome shotgun (WGS) entry which is preliminary data.</text>
</comment>
<dbReference type="GO" id="GO:0032153">
    <property type="term" value="C:cell division site"/>
    <property type="evidence" value="ECO:0007669"/>
    <property type="project" value="UniProtKB-UniRule"/>
</dbReference>
<dbReference type="NCBIfam" id="TIGR01174">
    <property type="entry name" value="ftsA"/>
    <property type="match status" value="1"/>
</dbReference>
<dbReference type="HAMAP" id="MF_02033">
    <property type="entry name" value="FtsA"/>
    <property type="match status" value="1"/>
</dbReference>
<dbReference type="InterPro" id="IPR003494">
    <property type="entry name" value="SHS2_FtsA"/>
</dbReference>
<evidence type="ECO:0000259" key="7">
    <source>
        <dbReference type="SMART" id="SM00842"/>
    </source>
</evidence>